<reference evidence="2" key="1">
    <citation type="journal article" date="2022" name="Nat. Commun.">
        <title>Chromosome evolution and the genetic basis of agronomically important traits in greater yam.</title>
        <authorList>
            <person name="Bredeson J.V."/>
            <person name="Lyons J.B."/>
            <person name="Oniyinde I.O."/>
            <person name="Okereke N.R."/>
            <person name="Kolade O."/>
            <person name="Nnabue I."/>
            <person name="Nwadili C.O."/>
            <person name="Hribova E."/>
            <person name="Parker M."/>
            <person name="Nwogha J."/>
            <person name="Shu S."/>
            <person name="Carlson J."/>
            <person name="Kariba R."/>
            <person name="Muthemba S."/>
            <person name="Knop K."/>
            <person name="Barton G.J."/>
            <person name="Sherwood A.V."/>
            <person name="Lopez-Montes A."/>
            <person name="Asiedu R."/>
            <person name="Jamnadass R."/>
            <person name="Muchugi A."/>
            <person name="Goodstein D."/>
            <person name="Egesi C.N."/>
            <person name="Featherston J."/>
            <person name="Asfaw A."/>
            <person name="Simpson G.G."/>
            <person name="Dolezel J."/>
            <person name="Hendre P.S."/>
            <person name="Van Deynze A."/>
            <person name="Kumar P.L."/>
            <person name="Obidiegwu J.E."/>
            <person name="Bhattacharjee R."/>
            <person name="Rokhsar D.S."/>
        </authorList>
    </citation>
    <scope>NUCLEOTIDE SEQUENCE [LARGE SCALE GENOMIC DNA]</scope>
    <source>
        <strain evidence="2">cv. TDa95/00328</strain>
    </source>
</reference>
<keyword evidence="2" id="KW-1185">Reference proteome</keyword>
<evidence type="ECO:0000313" key="2">
    <source>
        <dbReference type="Proteomes" id="UP000827976"/>
    </source>
</evidence>
<name>A0ACB7VF83_DIOAL</name>
<comment type="caution">
    <text evidence="1">The sequence shown here is derived from an EMBL/GenBank/DDBJ whole genome shotgun (WGS) entry which is preliminary data.</text>
</comment>
<proteinExistence type="predicted"/>
<protein>
    <submittedName>
        <fullName evidence="1">Uncharacterized protein</fullName>
    </submittedName>
</protein>
<evidence type="ECO:0000313" key="1">
    <source>
        <dbReference type="EMBL" id="KAH7672519.1"/>
    </source>
</evidence>
<gene>
    <name evidence="1" type="ORF">IHE45_09G060600</name>
</gene>
<accession>A0ACB7VF83</accession>
<sequence>MEKPRNSLHVCFGDQPITLFDEYERQIIENQLNKAMLRRSFSEPSPVRLAMIEIPIAPPMNPSNVTAMRRLPKLSRALKKLLRQVFGLEHNGKRVKASSKSFRA</sequence>
<dbReference type="Proteomes" id="UP000827976">
    <property type="component" value="Chromosome 9"/>
</dbReference>
<organism evidence="1 2">
    <name type="scientific">Dioscorea alata</name>
    <name type="common">Purple yam</name>
    <dbReference type="NCBI Taxonomy" id="55571"/>
    <lineage>
        <taxon>Eukaryota</taxon>
        <taxon>Viridiplantae</taxon>
        <taxon>Streptophyta</taxon>
        <taxon>Embryophyta</taxon>
        <taxon>Tracheophyta</taxon>
        <taxon>Spermatophyta</taxon>
        <taxon>Magnoliopsida</taxon>
        <taxon>Liliopsida</taxon>
        <taxon>Dioscoreales</taxon>
        <taxon>Dioscoreaceae</taxon>
        <taxon>Dioscorea</taxon>
    </lineage>
</organism>
<dbReference type="EMBL" id="CM037019">
    <property type="protein sequence ID" value="KAH7672519.1"/>
    <property type="molecule type" value="Genomic_DNA"/>
</dbReference>